<feature type="domain" description="Rod shape-determining protein MreC beta-barrel core" evidence="6">
    <location>
        <begin position="99"/>
        <end position="252"/>
    </location>
</feature>
<dbReference type="KEGG" id="eac:EAL2_c11510"/>
<dbReference type="EMBL" id="CP007452">
    <property type="protein sequence ID" value="AHM56447.1"/>
    <property type="molecule type" value="Genomic_DNA"/>
</dbReference>
<dbReference type="InterPro" id="IPR055342">
    <property type="entry name" value="MreC_beta-barrel_core"/>
</dbReference>
<proteinExistence type="inferred from homology"/>
<dbReference type="PANTHER" id="PTHR34138">
    <property type="entry name" value="CELL SHAPE-DETERMINING PROTEIN MREC"/>
    <property type="match status" value="1"/>
</dbReference>
<dbReference type="Gene3D" id="2.40.10.340">
    <property type="entry name" value="Rod shape-determining protein MreC, domain 1"/>
    <property type="match status" value="1"/>
</dbReference>
<dbReference type="PIRSF" id="PIRSF038471">
    <property type="entry name" value="MreC"/>
    <property type="match status" value="1"/>
</dbReference>
<dbReference type="NCBIfam" id="TIGR00219">
    <property type="entry name" value="mreC"/>
    <property type="match status" value="1"/>
</dbReference>
<accession>W8TJP8</accession>
<keyword evidence="3" id="KW-0133">Cell shape</keyword>
<keyword evidence="5" id="KW-0175">Coiled coil</keyword>
<keyword evidence="8" id="KW-1185">Reference proteome</keyword>
<reference evidence="7 8" key="1">
    <citation type="journal article" date="2014" name="Genome Announc.">
        <title>Complete Genome Sequence of Amino Acid-Utilizing Eubacterium acidaminophilum al-2 (DSM 3953).</title>
        <authorList>
            <person name="Poehlein A."/>
            <person name="Andreesen J.R."/>
            <person name="Daniel R."/>
        </authorList>
    </citation>
    <scope>NUCLEOTIDE SEQUENCE [LARGE SCALE GENOMIC DNA]</scope>
    <source>
        <strain evidence="7 8">DSM 3953</strain>
    </source>
</reference>
<evidence type="ECO:0000256" key="1">
    <source>
        <dbReference type="ARBA" id="ARBA00009369"/>
    </source>
</evidence>
<dbReference type="PATRIC" id="fig|1286171.3.peg.1099"/>
<dbReference type="InterPro" id="IPR042177">
    <property type="entry name" value="Cell/Rod_1"/>
</dbReference>
<dbReference type="Gene3D" id="2.40.10.350">
    <property type="entry name" value="Rod shape-determining protein MreC, domain 2"/>
    <property type="match status" value="1"/>
</dbReference>
<dbReference type="InterPro" id="IPR042175">
    <property type="entry name" value="Cell/Rod_MreC_2"/>
</dbReference>
<dbReference type="AlphaFoldDB" id="W8TJP8"/>
<feature type="coiled-coil region" evidence="5">
    <location>
        <begin position="42"/>
        <end position="76"/>
    </location>
</feature>
<evidence type="ECO:0000256" key="5">
    <source>
        <dbReference type="SAM" id="Coils"/>
    </source>
</evidence>
<dbReference type="GO" id="GO:0008360">
    <property type="term" value="P:regulation of cell shape"/>
    <property type="evidence" value="ECO:0007669"/>
    <property type="project" value="UniProtKB-KW"/>
</dbReference>
<evidence type="ECO:0000256" key="3">
    <source>
        <dbReference type="ARBA" id="ARBA00022960"/>
    </source>
</evidence>
<dbReference type="HOGENOM" id="CLU_042663_1_2_9"/>
<dbReference type="Pfam" id="PF04085">
    <property type="entry name" value="MreC"/>
    <property type="match status" value="1"/>
</dbReference>
<comment type="similarity">
    <text evidence="1">Belongs to the MreC family.</text>
</comment>
<evidence type="ECO:0000313" key="8">
    <source>
        <dbReference type="Proteomes" id="UP000019591"/>
    </source>
</evidence>
<dbReference type="STRING" id="1286171.EAL2_c11510"/>
<name>W8TJP8_PEPAC</name>
<gene>
    <name evidence="7" type="primary">mreC</name>
    <name evidence="7" type="ORF">EAL2_c11510</name>
</gene>
<sequence>MSGNKAAKLMSSVGIEAFSPLEKATGGFFSGIRTNANGIFSYGKNMKELERLKKENQELKKQVIELDLSQEELRELVDLKRSLNYVQNVPVKKYVSTKVIAKNDGNMYESFTIDAGSNDGIENESIVLTGDGLAGIVYEVSKNYSKAISIINYKSAVSFKVLRKSDYMGVIRKNITVDSFEDSEGFLVGYMFDMDYDVSPGDILVTSGLGMYTEGIPIGEIQQVEEDKKSLVKNVKVKSYVDFKNIDKVMVISPERIR</sequence>
<evidence type="ECO:0000256" key="2">
    <source>
        <dbReference type="ARBA" id="ARBA00013855"/>
    </source>
</evidence>
<evidence type="ECO:0000313" key="7">
    <source>
        <dbReference type="EMBL" id="AHM56447.1"/>
    </source>
</evidence>
<evidence type="ECO:0000259" key="6">
    <source>
        <dbReference type="Pfam" id="PF04085"/>
    </source>
</evidence>
<dbReference type="Proteomes" id="UP000019591">
    <property type="component" value="Chromosome"/>
</dbReference>
<dbReference type="GO" id="GO:0005886">
    <property type="term" value="C:plasma membrane"/>
    <property type="evidence" value="ECO:0007669"/>
    <property type="project" value="TreeGrafter"/>
</dbReference>
<dbReference type="InterPro" id="IPR007221">
    <property type="entry name" value="MreC"/>
</dbReference>
<organism evidence="7 8">
    <name type="scientific">Peptoclostridium acidaminophilum DSM 3953</name>
    <dbReference type="NCBI Taxonomy" id="1286171"/>
    <lineage>
        <taxon>Bacteria</taxon>
        <taxon>Bacillati</taxon>
        <taxon>Bacillota</taxon>
        <taxon>Clostridia</taxon>
        <taxon>Peptostreptococcales</taxon>
        <taxon>Peptoclostridiaceae</taxon>
        <taxon>Peptoclostridium</taxon>
    </lineage>
</organism>
<protein>
    <recommendedName>
        <fullName evidence="2">Cell shape-determining protein MreC</fullName>
    </recommendedName>
    <alternativeName>
        <fullName evidence="4">Cell shape protein MreC</fullName>
    </alternativeName>
</protein>
<dbReference type="eggNOG" id="COG1792">
    <property type="taxonomic scope" value="Bacteria"/>
</dbReference>
<evidence type="ECO:0000256" key="4">
    <source>
        <dbReference type="ARBA" id="ARBA00032089"/>
    </source>
</evidence>
<dbReference type="PANTHER" id="PTHR34138:SF1">
    <property type="entry name" value="CELL SHAPE-DETERMINING PROTEIN MREC"/>
    <property type="match status" value="1"/>
</dbReference>